<dbReference type="GO" id="GO:0000049">
    <property type="term" value="F:tRNA binding"/>
    <property type="evidence" value="ECO:0007669"/>
    <property type="project" value="TreeGrafter"/>
</dbReference>
<evidence type="ECO:0000256" key="1">
    <source>
        <dbReference type="ARBA" id="ARBA00022741"/>
    </source>
</evidence>
<evidence type="ECO:0000313" key="3">
    <source>
        <dbReference type="Proteomes" id="UP000694844"/>
    </source>
</evidence>
<evidence type="ECO:0000313" key="4">
    <source>
        <dbReference type="RefSeq" id="XP_022287831.1"/>
    </source>
</evidence>
<dbReference type="InterPro" id="IPR052648">
    <property type="entry name" value="Ser-tRNA(Sec)_kinase"/>
</dbReference>
<dbReference type="Pfam" id="PF08433">
    <property type="entry name" value="KTI12"/>
    <property type="match status" value="1"/>
</dbReference>
<dbReference type="SUPFAM" id="SSF52540">
    <property type="entry name" value="P-loop containing nucleoside triphosphate hydrolases"/>
    <property type="match status" value="1"/>
</dbReference>
<sequence>MFDICVVVLCGIPGSGKSTFAKSMITKQTPLENSVDWGLRNDSTTTHWLLVSYDDIIPSDLEKDIIEKEIPNAWKECRENIQNAVENIVRELQKNTVAPESYTTGKETSDCHFESFELFLQSLTHREDGTVVILIDDNMYYSSMRHKYYQLARKYGVAFCQVHIECDPNLALIRNRQRLSRQVPDDVILKMAMRFEVPNPDQNSWEKHSITVNTNSGPEALENSLIETIEVVQRALADPMTPVLEEVDPASREEDRKICSENMIHQADLIMRKLIAENMKKASGRTADKTFVRTLSASLSDIKSDILQKLKRGVVYFNSLENMTDKLREIFYEKMVEAGYG</sequence>
<dbReference type="PANTHER" id="PTHR20873">
    <property type="entry name" value="L-SERYL-TRNA(SEC) KINASE"/>
    <property type="match status" value="1"/>
</dbReference>
<proteinExistence type="predicted"/>
<dbReference type="RefSeq" id="XP_022287831.1">
    <property type="nucleotide sequence ID" value="XM_022432123.1"/>
</dbReference>
<dbReference type="KEGG" id="cvn:111100356"/>
<dbReference type="InterPro" id="IPR027417">
    <property type="entry name" value="P-loop_NTPase"/>
</dbReference>
<evidence type="ECO:0000256" key="2">
    <source>
        <dbReference type="ARBA" id="ARBA00022840"/>
    </source>
</evidence>
<keyword evidence="2" id="KW-0067">ATP-binding</keyword>
<gene>
    <name evidence="4" type="primary">LOC111100356</name>
</gene>
<keyword evidence="3" id="KW-1185">Reference proteome</keyword>
<keyword evidence="1" id="KW-0547">Nucleotide-binding</keyword>
<dbReference type="InterPro" id="IPR013641">
    <property type="entry name" value="KTI12/PSTK"/>
</dbReference>
<dbReference type="GO" id="GO:0016301">
    <property type="term" value="F:kinase activity"/>
    <property type="evidence" value="ECO:0007669"/>
    <property type="project" value="TreeGrafter"/>
</dbReference>
<name>A0A8B8A8Q8_CRAVI</name>
<organism evidence="3 4">
    <name type="scientific">Crassostrea virginica</name>
    <name type="common">Eastern oyster</name>
    <dbReference type="NCBI Taxonomy" id="6565"/>
    <lineage>
        <taxon>Eukaryota</taxon>
        <taxon>Metazoa</taxon>
        <taxon>Spiralia</taxon>
        <taxon>Lophotrochozoa</taxon>
        <taxon>Mollusca</taxon>
        <taxon>Bivalvia</taxon>
        <taxon>Autobranchia</taxon>
        <taxon>Pteriomorphia</taxon>
        <taxon>Ostreida</taxon>
        <taxon>Ostreoidea</taxon>
        <taxon>Ostreidae</taxon>
        <taxon>Crassostrea</taxon>
    </lineage>
</organism>
<dbReference type="OrthoDB" id="9972657at2759"/>
<protein>
    <submittedName>
        <fullName evidence="4">L-seryl-tRNA(Sec) kinase-like</fullName>
    </submittedName>
</protein>
<accession>A0A8B8A8Q8</accession>
<dbReference type="PANTHER" id="PTHR20873:SF0">
    <property type="entry name" value="L-SERYL-TRNA(SEC) KINASE"/>
    <property type="match status" value="1"/>
</dbReference>
<dbReference type="GeneID" id="111100356"/>
<dbReference type="Gene3D" id="3.40.50.300">
    <property type="entry name" value="P-loop containing nucleotide triphosphate hydrolases"/>
    <property type="match status" value="1"/>
</dbReference>
<dbReference type="AlphaFoldDB" id="A0A8B8A8Q8"/>
<reference evidence="4" key="1">
    <citation type="submission" date="2025-08" db="UniProtKB">
        <authorList>
            <consortium name="RefSeq"/>
        </authorList>
    </citation>
    <scope>IDENTIFICATION</scope>
    <source>
        <tissue evidence="4">Whole sample</tissue>
    </source>
</reference>
<dbReference type="GO" id="GO:0005524">
    <property type="term" value="F:ATP binding"/>
    <property type="evidence" value="ECO:0007669"/>
    <property type="project" value="UniProtKB-KW"/>
</dbReference>
<dbReference type="Proteomes" id="UP000694844">
    <property type="component" value="Chromosome 6"/>
</dbReference>